<evidence type="ECO:0000256" key="1">
    <source>
        <dbReference type="ARBA" id="ARBA00022679"/>
    </source>
</evidence>
<evidence type="ECO:0000259" key="2">
    <source>
        <dbReference type="Pfam" id="PF00534"/>
    </source>
</evidence>
<keyword evidence="1" id="KW-0808">Transferase</keyword>
<comment type="caution">
    <text evidence="3">The sequence shown here is derived from an EMBL/GenBank/DDBJ whole genome shotgun (WGS) entry which is preliminary data.</text>
</comment>
<dbReference type="RefSeq" id="WP_212902147.1">
    <property type="nucleotide sequence ID" value="NZ_BOPZ01000001.1"/>
</dbReference>
<dbReference type="PANTHER" id="PTHR46401">
    <property type="entry name" value="GLYCOSYLTRANSFERASE WBBK-RELATED"/>
    <property type="match status" value="1"/>
</dbReference>
<protein>
    <recommendedName>
        <fullName evidence="2">Glycosyl transferase family 1 domain-containing protein</fullName>
    </recommendedName>
</protein>
<dbReference type="PANTHER" id="PTHR46401:SF2">
    <property type="entry name" value="GLYCOSYLTRANSFERASE WBBK-RELATED"/>
    <property type="match status" value="1"/>
</dbReference>
<dbReference type="EMBL" id="BOPZ01000001">
    <property type="protein sequence ID" value="GIM27383.1"/>
    <property type="molecule type" value="Genomic_DNA"/>
</dbReference>
<dbReference type="AlphaFoldDB" id="A0A919RYK7"/>
<evidence type="ECO:0000313" key="4">
    <source>
        <dbReference type="Proteomes" id="UP000679179"/>
    </source>
</evidence>
<proteinExistence type="predicted"/>
<keyword evidence="4" id="KW-1185">Reference proteome</keyword>
<dbReference type="Gene3D" id="3.40.50.2000">
    <property type="entry name" value="Glycogen Phosphorylase B"/>
    <property type="match status" value="2"/>
</dbReference>
<organism evidence="3 4">
    <name type="scientific">Clostridium polyendosporum</name>
    <dbReference type="NCBI Taxonomy" id="69208"/>
    <lineage>
        <taxon>Bacteria</taxon>
        <taxon>Bacillati</taxon>
        <taxon>Bacillota</taxon>
        <taxon>Clostridia</taxon>
        <taxon>Eubacteriales</taxon>
        <taxon>Clostridiaceae</taxon>
        <taxon>Clostridium</taxon>
    </lineage>
</organism>
<dbReference type="Proteomes" id="UP000679179">
    <property type="component" value="Unassembled WGS sequence"/>
</dbReference>
<reference evidence="3" key="1">
    <citation type="submission" date="2021-03" db="EMBL/GenBank/DDBJ databases">
        <title>Taxonomic study of Clostridium polyendosporum from meadow-gley soil under rice.</title>
        <authorList>
            <person name="Kobayashi H."/>
            <person name="Tanizawa Y."/>
            <person name="Yagura M."/>
        </authorList>
    </citation>
    <scope>NUCLEOTIDE SEQUENCE</scope>
    <source>
        <strain evidence="3">JCM 30710</strain>
    </source>
</reference>
<dbReference type="SUPFAM" id="SSF53756">
    <property type="entry name" value="UDP-Glycosyltransferase/glycogen phosphorylase"/>
    <property type="match status" value="1"/>
</dbReference>
<sequence>MKKVFLVDSFSGGHHKIYSDKLLSIKDTIQVIKEYKFNDKSLLGYIKSRLNFIRRIHEECNFYNCEKTIHFLYFDSLYTISFINYFSQFTNTSFIGTIHRMPDNYIKILLLKKASKKMDKIIVNSEYMMEYLQKYNINNVEVVDYPILHDNLKYKDINVINKEKIIVSALGGTRWDKGLDILLEAFKYLDTEYKDRILLNIVGKEEFFSESYILKKSKEYGINSKVFLKEVSNDEFEYNINISDIIVIPYRKVFTGNSGPMTEAIYRGIPCIVADHSNLGYLTKKYDLGICFKCGDSIDLANKIKHMIMNKWKPSCNTKEYIKRINPDYFIKKHEKIYFG</sequence>
<gene>
    <name evidence="3" type="ORF">CPJCM30710_00490</name>
</gene>
<name>A0A919RYK7_9CLOT</name>
<feature type="domain" description="Glycosyl transferase family 1" evidence="2">
    <location>
        <begin position="153"/>
        <end position="319"/>
    </location>
</feature>
<dbReference type="Pfam" id="PF00534">
    <property type="entry name" value="Glycos_transf_1"/>
    <property type="match status" value="1"/>
</dbReference>
<dbReference type="GO" id="GO:0016757">
    <property type="term" value="F:glycosyltransferase activity"/>
    <property type="evidence" value="ECO:0007669"/>
    <property type="project" value="InterPro"/>
</dbReference>
<evidence type="ECO:0000313" key="3">
    <source>
        <dbReference type="EMBL" id="GIM27383.1"/>
    </source>
</evidence>
<dbReference type="InterPro" id="IPR001296">
    <property type="entry name" value="Glyco_trans_1"/>
</dbReference>
<accession>A0A919RYK7</accession>